<feature type="compositionally biased region" description="Basic and acidic residues" evidence="1">
    <location>
        <begin position="460"/>
        <end position="470"/>
    </location>
</feature>
<gene>
    <name evidence="2" type="ORF">OEZ85_009398</name>
</gene>
<proteinExistence type="predicted"/>
<feature type="compositionally biased region" description="Low complexity" evidence="1">
    <location>
        <begin position="533"/>
        <end position="542"/>
    </location>
</feature>
<evidence type="ECO:0000313" key="3">
    <source>
        <dbReference type="Proteomes" id="UP001244341"/>
    </source>
</evidence>
<dbReference type="EMBL" id="CP126216">
    <property type="protein sequence ID" value="WIA17900.1"/>
    <property type="molecule type" value="Genomic_DNA"/>
</dbReference>
<feature type="compositionally biased region" description="Basic residues" evidence="1">
    <location>
        <begin position="1"/>
        <end position="11"/>
    </location>
</feature>
<organism evidence="2 3">
    <name type="scientific">Tetradesmus obliquus</name>
    <name type="common">Green alga</name>
    <name type="synonym">Acutodesmus obliquus</name>
    <dbReference type="NCBI Taxonomy" id="3088"/>
    <lineage>
        <taxon>Eukaryota</taxon>
        <taxon>Viridiplantae</taxon>
        <taxon>Chlorophyta</taxon>
        <taxon>core chlorophytes</taxon>
        <taxon>Chlorophyceae</taxon>
        <taxon>CS clade</taxon>
        <taxon>Sphaeropleales</taxon>
        <taxon>Scenedesmaceae</taxon>
        <taxon>Tetradesmus</taxon>
    </lineage>
</organism>
<dbReference type="Proteomes" id="UP001244341">
    <property type="component" value="Chromosome 9b"/>
</dbReference>
<feature type="region of interest" description="Disordered" evidence="1">
    <location>
        <begin position="365"/>
        <end position="387"/>
    </location>
</feature>
<keyword evidence="3" id="KW-1185">Reference proteome</keyword>
<feature type="compositionally biased region" description="Low complexity" evidence="1">
    <location>
        <begin position="473"/>
        <end position="489"/>
    </location>
</feature>
<evidence type="ECO:0000313" key="2">
    <source>
        <dbReference type="EMBL" id="WIA17900.1"/>
    </source>
</evidence>
<sequence>MEGGQRRRGGGGRKGGSDYHRKGYKSKSHVLELQCKDKVNTLHKLQNENGFLQLKGCVLELLLEVASEIVVHKRAHIDVAFPNLNDAQLLEFLDEFLEKYGGYNADRPTERSLFHLEQLKVEEYQQLTPESFKKRYVTLVQQLSLMLLQATDDSIAGGLMTTVSELKQLLIGAVLWNPMVFHTVSVHHLASGEPVVADHEHAEATMSGVCLDARQSEVLLIIAGMYTSQTNKLEASHLNLAAQLEAEMASDNPGSLASLINRMSSNMFRLEAIHQLFHTAVIQALLDQQLAHMCVRCFPRFPSFKDLLAALERINKQRVESGVPAPQPAGIPAGGALAMLGISTSMTTPAGNGGAAAAAAAAGSFEGSGDGAKQEGPSGTGSDAEGDAAAAAGAASMLAGGAGGGLPASIESFLKKEDEDAAAAAAAAGDGGSGGSPTSLSALKAAMGSAAALQQAQAARAEDESGRSESKPAAARNSSSGAAAGASSAQKAPRQSSKADAQQRQQEQSSKGGAQREWGSSAGGGGKAGGGSKRAAAASDSGKPYHPPAKRGRPPSSKIALSPASAVVMAAGANGLDPATAAGLSPMEIDPAAAAALPVPLPAELANRGGVQQQLPGFGHLNQLAAAAAGAEGMGGVADPSSGWFRAQQ</sequence>
<feature type="region of interest" description="Disordered" evidence="1">
    <location>
        <begin position="629"/>
        <end position="649"/>
    </location>
</feature>
<reference evidence="2 3" key="1">
    <citation type="submission" date="2023-05" db="EMBL/GenBank/DDBJ databases">
        <title>A 100% complete, gapless, phased diploid assembly of the Scenedesmus obliquus UTEX 3031 genome.</title>
        <authorList>
            <person name="Biondi T.C."/>
            <person name="Hanschen E.R."/>
            <person name="Kwon T."/>
            <person name="Eng W."/>
            <person name="Kruse C.P.S."/>
            <person name="Koehler S.I."/>
            <person name="Kunde Y."/>
            <person name="Gleasner C.D."/>
            <person name="You Mak K.T."/>
            <person name="Polle J."/>
            <person name="Hovde B.T."/>
            <person name="Starkenburg S.R."/>
        </authorList>
    </citation>
    <scope>NUCLEOTIDE SEQUENCE [LARGE SCALE GENOMIC DNA]</scope>
    <source>
        <strain evidence="2 3">DOE0152z</strain>
    </source>
</reference>
<evidence type="ECO:0000256" key="1">
    <source>
        <dbReference type="SAM" id="MobiDB-lite"/>
    </source>
</evidence>
<accession>A0ABY8U9N9</accession>
<protein>
    <submittedName>
        <fullName evidence="2">Uncharacterized protein</fullName>
    </submittedName>
</protein>
<feature type="compositionally biased region" description="Polar residues" evidence="1">
    <location>
        <begin position="493"/>
        <end position="512"/>
    </location>
</feature>
<feature type="region of interest" description="Disordered" evidence="1">
    <location>
        <begin position="1"/>
        <end position="22"/>
    </location>
</feature>
<feature type="compositionally biased region" description="Gly residues" evidence="1">
    <location>
        <begin position="521"/>
        <end position="532"/>
    </location>
</feature>
<feature type="region of interest" description="Disordered" evidence="1">
    <location>
        <begin position="454"/>
        <end position="560"/>
    </location>
</feature>
<name>A0ABY8U9N9_TETOB</name>